<feature type="compositionally biased region" description="Polar residues" evidence="1">
    <location>
        <begin position="63"/>
        <end position="73"/>
    </location>
</feature>
<evidence type="ECO:0000313" key="3">
    <source>
        <dbReference type="Proteomes" id="UP001374584"/>
    </source>
</evidence>
<proteinExistence type="predicted"/>
<organism evidence="2 3">
    <name type="scientific">Phaseolus coccineus</name>
    <name type="common">Scarlet runner bean</name>
    <name type="synonym">Phaseolus multiflorus</name>
    <dbReference type="NCBI Taxonomy" id="3886"/>
    <lineage>
        <taxon>Eukaryota</taxon>
        <taxon>Viridiplantae</taxon>
        <taxon>Streptophyta</taxon>
        <taxon>Embryophyta</taxon>
        <taxon>Tracheophyta</taxon>
        <taxon>Spermatophyta</taxon>
        <taxon>Magnoliopsida</taxon>
        <taxon>eudicotyledons</taxon>
        <taxon>Gunneridae</taxon>
        <taxon>Pentapetalae</taxon>
        <taxon>rosids</taxon>
        <taxon>fabids</taxon>
        <taxon>Fabales</taxon>
        <taxon>Fabaceae</taxon>
        <taxon>Papilionoideae</taxon>
        <taxon>50 kb inversion clade</taxon>
        <taxon>NPAAA clade</taxon>
        <taxon>indigoferoid/millettioid clade</taxon>
        <taxon>Phaseoleae</taxon>
        <taxon>Phaseolus</taxon>
    </lineage>
</organism>
<dbReference type="AlphaFoldDB" id="A0AAN9RD72"/>
<sequence length="169" mass="18272">MKSCSSGFKRRPARKGRGRRKRMKSLLRSRWHRIWNFRGDRHHTASCAATFTASRATTPPVASPQSRPSLQSHRPSRALLSSCAAPVVPPHRQSRPSLQSRRPSRALFSSGAAPVTPSAPVAPPVAPSAVASPPVSRLSRLCRHVLRPHHCALQPSQPGASRAGASLPL</sequence>
<dbReference type="Proteomes" id="UP001374584">
    <property type="component" value="Unassembled WGS sequence"/>
</dbReference>
<comment type="caution">
    <text evidence="2">The sequence shown here is derived from an EMBL/GenBank/DDBJ whole genome shotgun (WGS) entry which is preliminary data.</text>
</comment>
<gene>
    <name evidence="2" type="ORF">VNO80_10143</name>
</gene>
<protein>
    <submittedName>
        <fullName evidence="2">Uncharacterized protein</fullName>
    </submittedName>
</protein>
<name>A0AAN9RD72_PHACN</name>
<feature type="region of interest" description="Disordered" evidence="1">
    <location>
        <begin position="1"/>
        <end position="25"/>
    </location>
</feature>
<evidence type="ECO:0000256" key="1">
    <source>
        <dbReference type="SAM" id="MobiDB-lite"/>
    </source>
</evidence>
<reference evidence="2 3" key="1">
    <citation type="submission" date="2024-01" db="EMBL/GenBank/DDBJ databases">
        <title>The genomes of 5 underutilized Papilionoideae crops provide insights into root nodulation and disease resistanc.</title>
        <authorList>
            <person name="Jiang F."/>
        </authorList>
    </citation>
    <scope>NUCLEOTIDE SEQUENCE [LARGE SCALE GENOMIC DNA]</scope>
    <source>
        <strain evidence="2">JINMINGXINNONG_FW02</strain>
        <tissue evidence="2">Leaves</tissue>
    </source>
</reference>
<dbReference type="EMBL" id="JAYMYR010000004">
    <property type="protein sequence ID" value="KAK7368121.1"/>
    <property type="molecule type" value="Genomic_DNA"/>
</dbReference>
<evidence type="ECO:0000313" key="2">
    <source>
        <dbReference type="EMBL" id="KAK7368121.1"/>
    </source>
</evidence>
<accession>A0AAN9RD72</accession>
<feature type="region of interest" description="Disordered" evidence="1">
    <location>
        <begin position="52"/>
        <end position="133"/>
    </location>
</feature>
<keyword evidence="3" id="KW-1185">Reference proteome</keyword>
<feature type="compositionally biased region" description="Low complexity" evidence="1">
    <location>
        <begin position="109"/>
        <end position="119"/>
    </location>
</feature>
<feature type="compositionally biased region" description="Basic residues" evidence="1">
    <location>
        <begin position="8"/>
        <end position="25"/>
    </location>
</feature>